<keyword evidence="8" id="KW-1185">Reference proteome</keyword>
<dbReference type="GO" id="GO:0008270">
    <property type="term" value="F:zinc ion binding"/>
    <property type="evidence" value="ECO:0007669"/>
    <property type="project" value="UniProtKB-KW"/>
</dbReference>
<dbReference type="PROSITE" id="PS50089">
    <property type="entry name" value="ZF_RING_2"/>
    <property type="match status" value="1"/>
</dbReference>
<reference evidence="7" key="2">
    <citation type="submission" date="2025-09" db="UniProtKB">
        <authorList>
            <consortium name="Ensembl"/>
        </authorList>
    </citation>
    <scope>IDENTIFICATION</scope>
</reference>
<dbReference type="AlphaFoldDB" id="A0A8C4HC97"/>
<dbReference type="Gene3D" id="3.30.160.60">
    <property type="entry name" value="Classic Zinc Finger"/>
    <property type="match status" value="1"/>
</dbReference>
<evidence type="ECO:0000256" key="3">
    <source>
        <dbReference type="ARBA" id="ARBA00022833"/>
    </source>
</evidence>
<evidence type="ECO:0000256" key="5">
    <source>
        <dbReference type="SAM" id="Coils"/>
    </source>
</evidence>
<protein>
    <recommendedName>
        <fullName evidence="6">RING-type domain-containing protein</fullName>
    </recommendedName>
</protein>
<keyword evidence="2 4" id="KW-0863">Zinc-finger</keyword>
<dbReference type="Ensembl" id="ENSDLAT00005042930.2">
    <property type="protein sequence ID" value="ENSDLAP00005040220.2"/>
    <property type="gene ID" value="ENSDLAG00005034824.1"/>
</dbReference>
<proteinExistence type="predicted"/>
<reference evidence="7" key="1">
    <citation type="submission" date="2025-08" db="UniProtKB">
        <authorList>
            <consortium name="Ensembl"/>
        </authorList>
    </citation>
    <scope>IDENTIFICATION</scope>
</reference>
<dbReference type="InterPro" id="IPR013083">
    <property type="entry name" value="Znf_RING/FYVE/PHD"/>
</dbReference>
<dbReference type="InterPro" id="IPR001841">
    <property type="entry name" value="Znf_RING"/>
</dbReference>
<dbReference type="GeneTree" id="ENSGT00970000193381"/>
<evidence type="ECO:0000256" key="4">
    <source>
        <dbReference type="PROSITE-ProRule" id="PRU00175"/>
    </source>
</evidence>
<evidence type="ECO:0000256" key="2">
    <source>
        <dbReference type="ARBA" id="ARBA00022771"/>
    </source>
</evidence>
<keyword evidence="1" id="KW-0479">Metal-binding</keyword>
<keyword evidence="5" id="KW-0175">Coiled coil</keyword>
<dbReference type="Gene3D" id="3.30.40.10">
    <property type="entry name" value="Zinc/RING finger domain, C3HC4 (zinc finger)"/>
    <property type="match status" value="1"/>
</dbReference>
<feature type="domain" description="RING-type" evidence="6">
    <location>
        <begin position="17"/>
        <end position="57"/>
    </location>
</feature>
<evidence type="ECO:0000313" key="7">
    <source>
        <dbReference type="Ensembl" id="ENSDLAP00005040220.2"/>
    </source>
</evidence>
<evidence type="ECO:0000259" key="6">
    <source>
        <dbReference type="PROSITE" id="PS50089"/>
    </source>
</evidence>
<organism evidence="7 8">
    <name type="scientific">Dicentrarchus labrax</name>
    <name type="common">European seabass</name>
    <name type="synonym">Morone labrax</name>
    <dbReference type="NCBI Taxonomy" id="13489"/>
    <lineage>
        <taxon>Eukaryota</taxon>
        <taxon>Metazoa</taxon>
        <taxon>Chordata</taxon>
        <taxon>Craniata</taxon>
        <taxon>Vertebrata</taxon>
        <taxon>Euteleostomi</taxon>
        <taxon>Actinopterygii</taxon>
        <taxon>Neopterygii</taxon>
        <taxon>Teleostei</taxon>
        <taxon>Neoteleostei</taxon>
        <taxon>Acanthomorphata</taxon>
        <taxon>Eupercaria</taxon>
        <taxon>Moronidae</taxon>
        <taxon>Dicentrarchus</taxon>
    </lineage>
</organism>
<dbReference type="InterPro" id="IPR027370">
    <property type="entry name" value="Znf-RING_euk"/>
</dbReference>
<evidence type="ECO:0000313" key="8">
    <source>
        <dbReference type="Proteomes" id="UP000694389"/>
    </source>
</evidence>
<accession>A0A8C4HC97</accession>
<dbReference type="Proteomes" id="UP000694389">
    <property type="component" value="Unassembled WGS sequence"/>
</dbReference>
<dbReference type="Pfam" id="PF13445">
    <property type="entry name" value="zf-RING_UBOX"/>
    <property type="match status" value="1"/>
</dbReference>
<dbReference type="InterPro" id="IPR050143">
    <property type="entry name" value="TRIM/RBCC"/>
</dbReference>
<dbReference type="InterPro" id="IPR017907">
    <property type="entry name" value="Znf_RING_CS"/>
</dbReference>
<evidence type="ECO:0000256" key="1">
    <source>
        <dbReference type="ARBA" id="ARBA00022723"/>
    </source>
</evidence>
<dbReference type="PANTHER" id="PTHR24103">
    <property type="entry name" value="E3 UBIQUITIN-PROTEIN LIGASE TRIM"/>
    <property type="match status" value="1"/>
</dbReference>
<dbReference type="PROSITE" id="PS00518">
    <property type="entry name" value="ZF_RING_1"/>
    <property type="match status" value="1"/>
</dbReference>
<sequence>MFRNTLQQNPSPEDPCCLVHHDVFRDPVLLSCSHSFCKDCLKSWWTEKQTCECPVCKRRSSREEPPRNLVLKNLCEAFIQERDQRSSDALCRLDSKTHTNHRFRPIDEAAQDHKEELQKSLEPLKEKLKVSEEVKVKLDQTAKHMKVQARRTERLIKEQFKKLHQFLDEEQEARLDALRKEEEQKSQMMKEKMEVLSREIAALSDTEPQRRS</sequence>
<name>A0A8C4HC97_DICLA</name>
<keyword evidence="3" id="KW-0862">Zinc</keyword>
<dbReference type="SUPFAM" id="SSF57850">
    <property type="entry name" value="RING/U-box"/>
    <property type="match status" value="1"/>
</dbReference>
<feature type="coiled-coil region" evidence="5">
    <location>
        <begin position="178"/>
        <end position="206"/>
    </location>
</feature>